<gene>
    <name evidence="1" type="ORF">HD556DRAFT_1433505</name>
</gene>
<keyword evidence="2" id="KW-1185">Reference proteome</keyword>
<protein>
    <recommendedName>
        <fullName evidence="3">C2H2-type domain-containing protein</fullName>
    </recommendedName>
</protein>
<name>A0A9P7AKB4_9AGAM</name>
<dbReference type="RefSeq" id="XP_041157109.1">
    <property type="nucleotide sequence ID" value="XM_041305228.1"/>
</dbReference>
<evidence type="ECO:0008006" key="3">
    <source>
        <dbReference type="Google" id="ProtNLM"/>
    </source>
</evidence>
<evidence type="ECO:0000313" key="2">
    <source>
        <dbReference type="Proteomes" id="UP000719766"/>
    </source>
</evidence>
<evidence type="ECO:0000313" key="1">
    <source>
        <dbReference type="EMBL" id="KAG1790124.1"/>
    </source>
</evidence>
<dbReference type="EMBL" id="JABBWE010000053">
    <property type="protein sequence ID" value="KAG1790124.1"/>
    <property type="molecule type" value="Genomic_DNA"/>
</dbReference>
<reference evidence="1" key="1">
    <citation type="journal article" date="2020" name="New Phytol.">
        <title>Comparative genomics reveals dynamic genome evolution in host specialist ectomycorrhizal fungi.</title>
        <authorList>
            <person name="Lofgren L.A."/>
            <person name="Nguyen N.H."/>
            <person name="Vilgalys R."/>
            <person name="Ruytinx J."/>
            <person name="Liao H.L."/>
            <person name="Branco S."/>
            <person name="Kuo A."/>
            <person name="LaButti K."/>
            <person name="Lipzen A."/>
            <person name="Andreopoulos W."/>
            <person name="Pangilinan J."/>
            <person name="Riley R."/>
            <person name="Hundley H."/>
            <person name="Na H."/>
            <person name="Barry K."/>
            <person name="Grigoriev I.V."/>
            <person name="Stajich J.E."/>
            <person name="Kennedy P.G."/>
        </authorList>
    </citation>
    <scope>NUCLEOTIDE SEQUENCE</scope>
    <source>
        <strain evidence="1">S12</strain>
    </source>
</reference>
<comment type="caution">
    <text evidence="1">The sequence shown here is derived from an EMBL/GenBank/DDBJ whole genome shotgun (WGS) entry which is preliminary data.</text>
</comment>
<sequence>MYDDANEVEMRDYRELSDKEDDHIGNRDTYDVAAAEFTEVEETLLPNGATLVPVILSSDKTQLCQFRGDKTAYPVYLTIGNILKSIRRRPSFRAQKLIGYLPTLFHYVMQIVTGLLCTESLTNGIELISGDGAVRLVSPVLAAYVADYPEQALVTCTRYTQTCPKCFVTKDELGDHVTGNPRQQKQSIRTICHASQQSTRVHAEAAVRDHGVNLILDPFWIGLLHCNIHDAITPDILHQMYQGLVKHLCGWIQTLVGNAELDAHFKRMPRVHGVRLFSHGISGLTQVSRPEHHEICIGS</sequence>
<dbReference type="AlphaFoldDB" id="A0A9P7AKB4"/>
<proteinExistence type="predicted"/>
<dbReference type="GeneID" id="64598992"/>
<dbReference type="InterPro" id="IPR041078">
    <property type="entry name" value="Plavaka"/>
</dbReference>
<dbReference type="OrthoDB" id="2418900at2759"/>
<dbReference type="Pfam" id="PF18759">
    <property type="entry name" value="Plavaka"/>
    <property type="match status" value="2"/>
</dbReference>
<organism evidence="1 2">
    <name type="scientific">Suillus plorans</name>
    <dbReference type="NCBI Taxonomy" id="116603"/>
    <lineage>
        <taxon>Eukaryota</taxon>
        <taxon>Fungi</taxon>
        <taxon>Dikarya</taxon>
        <taxon>Basidiomycota</taxon>
        <taxon>Agaricomycotina</taxon>
        <taxon>Agaricomycetes</taxon>
        <taxon>Agaricomycetidae</taxon>
        <taxon>Boletales</taxon>
        <taxon>Suillineae</taxon>
        <taxon>Suillaceae</taxon>
        <taxon>Suillus</taxon>
    </lineage>
</organism>
<accession>A0A9P7AKB4</accession>
<dbReference type="Proteomes" id="UP000719766">
    <property type="component" value="Unassembled WGS sequence"/>
</dbReference>